<dbReference type="EMBL" id="AABL01002892">
    <property type="protein sequence ID" value="EAA20246.1"/>
    <property type="molecule type" value="Genomic_DNA"/>
</dbReference>
<keyword evidence="2" id="KW-1185">Reference proteome</keyword>
<name>Q7R764_PLAYO</name>
<sequence>MIADGDALELGLRPAGIDAYEREIGGAAADVTDQQEVYTLQGLGQPTAVGPQEVVAGCLRFFEQTDIRKARPPCRLHRQGAGRVVERCGDGDNDILRFQRMRRETVVPGTPHVPEETRRCLDRRHLGHLVRCAPRQDVGRPVDARVAQPALGAGDQPTTAATPELAGEFTDHRAAARSRFLHRPGQGGVGFGEFARRRVIAYRRQQRATGDLSRRDELFQEQRFDPRRITAIGVRDDGVRGTEVDAYDVAGHSGRHA</sequence>
<proteinExistence type="predicted"/>
<gene>
    <name evidence="1" type="ORF">PY07724</name>
</gene>
<dbReference type="Proteomes" id="UP000008553">
    <property type="component" value="Unassembled WGS sequence"/>
</dbReference>
<comment type="caution">
    <text evidence="1">The sequence shown here is derived from an EMBL/GenBank/DDBJ whole genome shotgun (WGS) entry which is preliminary data.</text>
</comment>
<dbReference type="PaxDb" id="73239-Q7R764"/>
<evidence type="ECO:0000313" key="2">
    <source>
        <dbReference type="Proteomes" id="UP000008553"/>
    </source>
</evidence>
<protein>
    <submittedName>
        <fullName evidence="1">Uncharacterized protein</fullName>
    </submittedName>
</protein>
<reference evidence="1 2" key="1">
    <citation type="journal article" date="2002" name="Nature">
        <title>Genome sequence and comparative analysis of the model rodent malaria parasite Plasmodium yoelii yoelii.</title>
        <authorList>
            <person name="Carlton J.M."/>
            <person name="Angiuoli S.V."/>
            <person name="Suh B.B."/>
            <person name="Kooij T.W."/>
            <person name="Pertea M."/>
            <person name="Silva J.C."/>
            <person name="Ermolaeva M.D."/>
            <person name="Allen J.E."/>
            <person name="Selengut J.D."/>
            <person name="Koo H.L."/>
            <person name="Peterson J.D."/>
            <person name="Pop M."/>
            <person name="Kosack D.S."/>
            <person name="Shumway M.F."/>
            <person name="Bidwell S.L."/>
            <person name="Shallom S.J."/>
            <person name="van Aken S.E."/>
            <person name="Riedmuller S.B."/>
            <person name="Feldblyum T.V."/>
            <person name="Cho J.K."/>
            <person name="Quackenbush J."/>
            <person name="Sedegah M."/>
            <person name="Shoaibi A."/>
            <person name="Cummings L.M."/>
            <person name="Florens L."/>
            <person name="Yates J.R."/>
            <person name="Raine J.D."/>
            <person name="Sinden R.E."/>
            <person name="Harris M.A."/>
            <person name="Cunningham D.A."/>
            <person name="Preiser P.R."/>
            <person name="Bergman L.W."/>
            <person name="Vaidya A.B."/>
            <person name="van Lin L.H."/>
            <person name="Janse C.J."/>
            <person name="Waters A.P."/>
            <person name="Smith H.O."/>
            <person name="White O.R."/>
            <person name="Salzberg S.L."/>
            <person name="Venter J.C."/>
            <person name="Fraser C.M."/>
            <person name="Hoffman S.L."/>
            <person name="Gardner M.J."/>
            <person name="Carucci D.J."/>
        </authorList>
    </citation>
    <scope>NUCLEOTIDE SEQUENCE [LARGE SCALE GENOMIC DNA]</scope>
    <source>
        <strain evidence="1 2">17XNL</strain>
    </source>
</reference>
<dbReference type="AlphaFoldDB" id="Q7R764"/>
<evidence type="ECO:0000313" key="1">
    <source>
        <dbReference type="EMBL" id="EAA20246.1"/>
    </source>
</evidence>
<organism evidence="1 2">
    <name type="scientific">Plasmodium yoelii yoelii</name>
    <dbReference type="NCBI Taxonomy" id="73239"/>
    <lineage>
        <taxon>Eukaryota</taxon>
        <taxon>Sar</taxon>
        <taxon>Alveolata</taxon>
        <taxon>Apicomplexa</taxon>
        <taxon>Aconoidasida</taxon>
        <taxon>Haemosporida</taxon>
        <taxon>Plasmodiidae</taxon>
        <taxon>Plasmodium</taxon>
        <taxon>Plasmodium (Vinckeia)</taxon>
    </lineage>
</organism>
<dbReference type="InParanoid" id="Q7R764"/>
<accession>Q7R764</accession>